<name>A0AAE3ZEQ0_9ACTN</name>
<organism evidence="2 3">
    <name type="scientific">Haloactinomyces albus</name>
    <dbReference type="NCBI Taxonomy" id="1352928"/>
    <lineage>
        <taxon>Bacteria</taxon>
        <taxon>Bacillati</taxon>
        <taxon>Actinomycetota</taxon>
        <taxon>Actinomycetes</taxon>
        <taxon>Actinopolysporales</taxon>
        <taxon>Actinopolysporaceae</taxon>
        <taxon>Haloactinomyces</taxon>
    </lineage>
</organism>
<feature type="region of interest" description="Disordered" evidence="1">
    <location>
        <begin position="40"/>
        <end position="183"/>
    </location>
</feature>
<sequence length="183" mass="20906">MSESASSYSPLDDILEKSRRRLNELDAEYEEGVAAIQAEIEEREREIEEKQAEYDRKEAERREAEQAAARERARKEQLSFGEAEDDDPFAGKQPISWGAPSQPQAMPESQYQAQAQPHSAPAADSRWQVQAGRFGRQEQEEAARPEPEPAAPPAPPRPAPRRRPAFDDDWDDDDDFSQRSWLR</sequence>
<dbReference type="Proteomes" id="UP001180845">
    <property type="component" value="Unassembled WGS sequence"/>
</dbReference>
<feature type="compositionally biased region" description="Basic and acidic residues" evidence="1">
    <location>
        <begin position="40"/>
        <end position="77"/>
    </location>
</feature>
<feature type="compositionally biased region" description="Pro residues" evidence="1">
    <location>
        <begin position="148"/>
        <end position="158"/>
    </location>
</feature>
<dbReference type="EMBL" id="JAVDXW010000001">
    <property type="protein sequence ID" value="MDR7302520.1"/>
    <property type="molecule type" value="Genomic_DNA"/>
</dbReference>
<evidence type="ECO:0000256" key="1">
    <source>
        <dbReference type="SAM" id="MobiDB-lite"/>
    </source>
</evidence>
<protein>
    <submittedName>
        <fullName evidence="2">Septal ring factor EnvC (AmiA/AmiB activator)</fullName>
    </submittedName>
</protein>
<gene>
    <name evidence="2" type="ORF">JOF55_002701</name>
</gene>
<comment type="caution">
    <text evidence="2">The sequence shown here is derived from an EMBL/GenBank/DDBJ whole genome shotgun (WGS) entry which is preliminary data.</text>
</comment>
<feature type="compositionally biased region" description="Low complexity" evidence="1">
    <location>
        <begin position="109"/>
        <end position="123"/>
    </location>
</feature>
<evidence type="ECO:0000313" key="2">
    <source>
        <dbReference type="EMBL" id="MDR7302520.1"/>
    </source>
</evidence>
<feature type="compositionally biased region" description="Basic and acidic residues" evidence="1">
    <location>
        <begin position="135"/>
        <end position="147"/>
    </location>
</feature>
<reference evidence="2" key="1">
    <citation type="submission" date="2023-07" db="EMBL/GenBank/DDBJ databases">
        <title>Sequencing the genomes of 1000 actinobacteria strains.</title>
        <authorList>
            <person name="Klenk H.-P."/>
        </authorList>
    </citation>
    <scope>NUCLEOTIDE SEQUENCE</scope>
    <source>
        <strain evidence="2">DSM 45977</strain>
    </source>
</reference>
<proteinExistence type="predicted"/>
<keyword evidence="3" id="KW-1185">Reference proteome</keyword>
<dbReference type="AlphaFoldDB" id="A0AAE3ZEQ0"/>
<accession>A0AAE3ZEQ0</accession>
<evidence type="ECO:0000313" key="3">
    <source>
        <dbReference type="Proteomes" id="UP001180845"/>
    </source>
</evidence>
<dbReference type="RefSeq" id="WP_310274111.1">
    <property type="nucleotide sequence ID" value="NZ_JAVDXW010000001.1"/>
</dbReference>